<gene>
    <name evidence="1" type="ORF">S01H1_47410</name>
</gene>
<sequence>MTEKELDYLADKIADKIIKTLFDSGDLEITQFPPATDEEIMVAELARLMTLMSTYEDNEEYEKAAIIKRKIERLQTKYGKL</sequence>
<evidence type="ECO:0008006" key="2">
    <source>
        <dbReference type="Google" id="ProtNLM"/>
    </source>
</evidence>
<organism evidence="1">
    <name type="scientific">marine sediment metagenome</name>
    <dbReference type="NCBI Taxonomy" id="412755"/>
    <lineage>
        <taxon>unclassified sequences</taxon>
        <taxon>metagenomes</taxon>
        <taxon>ecological metagenomes</taxon>
    </lineage>
</organism>
<proteinExistence type="predicted"/>
<dbReference type="AlphaFoldDB" id="X0X8P4"/>
<protein>
    <recommendedName>
        <fullName evidence="2">UVR domain-containing protein</fullName>
    </recommendedName>
</protein>
<accession>X0X8P4</accession>
<name>X0X8P4_9ZZZZ</name>
<reference evidence="1" key="1">
    <citation type="journal article" date="2014" name="Front. Microbiol.">
        <title>High frequency of phylogenetically diverse reductive dehalogenase-homologous genes in deep subseafloor sedimentary metagenomes.</title>
        <authorList>
            <person name="Kawai M."/>
            <person name="Futagami T."/>
            <person name="Toyoda A."/>
            <person name="Takaki Y."/>
            <person name="Nishi S."/>
            <person name="Hori S."/>
            <person name="Arai W."/>
            <person name="Tsubouchi T."/>
            <person name="Morono Y."/>
            <person name="Uchiyama I."/>
            <person name="Ito T."/>
            <person name="Fujiyama A."/>
            <person name="Inagaki F."/>
            <person name="Takami H."/>
        </authorList>
    </citation>
    <scope>NUCLEOTIDE SEQUENCE</scope>
    <source>
        <strain evidence="1">Expedition CK06-06</strain>
    </source>
</reference>
<comment type="caution">
    <text evidence="1">The sequence shown here is derived from an EMBL/GenBank/DDBJ whole genome shotgun (WGS) entry which is preliminary data.</text>
</comment>
<evidence type="ECO:0000313" key="1">
    <source>
        <dbReference type="EMBL" id="GAG21341.1"/>
    </source>
</evidence>
<dbReference type="EMBL" id="BARS01030397">
    <property type="protein sequence ID" value="GAG21341.1"/>
    <property type="molecule type" value="Genomic_DNA"/>
</dbReference>